<name>A0A1M4XB83_9FIRM</name>
<dbReference type="FunFam" id="3.40.50.1970:FF:000003">
    <property type="entry name" value="Alcohol dehydrogenase, iron-containing"/>
    <property type="match status" value="1"/>
</dbReference>
<dbReference type="Pfam" id="PF25137">
    <property type="entry name" value="ADH_Fe_C"/>
    <property type="match status" value="1"/>
</dbReference>
<dbReference type="InterPro" id="IPR044731">
    <property type="entry name" value="BDH-like"/>
</dbReference>
<sequence>MNNFTFYTPTEIIFGKDAEAKTAEAVKKHGGKRVFIVFGGGSAKKSGLLDRIEEELKTEGIPFEEFGGVQPNPTVAHARAGVKAAAKFGADMILAVGGGSVIDTAKAVAHGASNLDTDIWEFWSGKKTVERSMPVGVVLTISAAGSETSNSAVLTNEETGKKCGINTDFNRPAFAIMNPELTYTIPRYQLACGIADIMMHTLDRYFTHETGNNFTDRVAEALLKNVVHYARAAMVNHKDYEAMSELMWCGSVSHNGFTSLGRTMDFGVHKLGHELSGKFGVTHGASLTTMWGAWARTVYTDAPERFAQYAENVWGVSVGTVEERARAGIRETEEFWKSIGLPLSFKQLGIGVQDEETLEYLADMCTDYGKKTVAFFHPIDRETALEMYRRANH</sequence>
<dbReference type="RefSeq" id="WP_072935517.1">
    <property type="nucleotide sequence ID" value="NZ_FQUG01000005.1"/>
</dbReference>
<dbReference type="PANTHER" id="PTHR43633">
    <property type="entry name" value="ALCOHOL DEHYDROGENASE YQHD"/>
    <property type="match status" value="1"/>
</dbReference>
<reference evidence="4 5" key="1">
    <citation type="submission" date="2016-11" db="EMBL/GenBank/DDBJ databases">
        <authorList>
            <person name="Jaros S."/>
            <person name="Januszkiewicz K."/>
            <person name="Wedrychowicz H."/>
        </authorList>
    </citation>
    <scope>NUCLEOTIDE SEQUENCE [LARGE SCALE GENOMIC DNA]</scope>
    <source>
        <strain evidence="4 5">DSM 10502</strain>
    </source>
</reference>
<organism evidence="4 5">
    <name type="scientific">Schwartzia succinivorans DSM 10502</name>
    <dbReference type="NCBI Taxonomy" id="1123243"/>
    <lineage>
        <taxon>Bacteria</taxon>
        <taxon>Bacillati</taxon>
        <taxon>Bacillota</taxon>
        <taxon>Negativicutes</taxon>
        <taxon>Selenomonadales</taxon>
        <taxon>Selenomonadaceae</taxon>
        <taxon>Schwartzia</taxon>
    </lineage>
</organism>
<dbReference type="GO" id="GO:1990362">
    <property type="term" value="F:butanol dehydrogenase (NAD+) activity"/>
    <property type="evidence" value="ECO:0007669"/>
    <property type="project" value="InterPro"/>
</dbReference>
<dbReference type="InterPro" id="IPR056798">
    <property type="entry name" value="ADH_Fe_C"/>
</dbReference>
<dbReference type="GO" id="GO:0005829">
    <property type="term" value="C:cytosol"/>
    <property type="evidence" value="ECO:0007669"/>
    <property type="project" value="TreeGrafter"/>
</dbReference>
<dbReference type="AlphaFoldDB" id="A0A1M4XB83"/>
<dbReference type="Proteomes" id="UP000184404">
    <property type="component" value="Unassembled WGS sequence"/>
</dbReference>
<dbReference type="STRING" id="1123243.SAMN02745190_01424"/>
<evidence type="ECO:0000313" key="4">
    <source>
        <dbReference type="EMBL" id="SHE90789.1"/>
    </source>
</evidence>
<dbReference type="Gene3D" id="1.20.1090.10">
    <property type="entry name" value="Dehydroquinate synthase-like - alpha domain"/>
    <property type="match status" value="1"/>
</dbReference>
<dbReference type="CDD" id="cd08187">
    <property type="entry name" value="BDH"/>
    <property type="match status" value="1"/>
</dbReference>
<dbReference type="Pfam" id="PF00465">
    <property type="entry name" value="Fe-ADH"/>
    <property type="match status" value="1"/>
</dbReference>
<evidence type="ECO:0000256" key="1">
    <source>
        <dbReference type="ARBA" id="ARBA00023002"/>
    </source>
</evidence>
<dbReference type="Gene3D" id="3.40.50.1970">
    <property type="match status" value="1"/>
</dbReference>
<accession>A0A1M4XB83</accession>
<dbReference type="GO" id="GO:0008106">
    <property type="term" value="F:alcohol dehydrogenase (NADP+) activity"/>
    <property type="evidence" value="ECO:0007669"/>
    <property type="project" value="TreeGrafter"/>
</dbReference>
<protein>
    <submittedName>
        <fullName evidence="4">Uncharacterized protein</fullName>
    </submittedName>
</protein>
<proteinExistence type="predicted"/>
<dbReference type="GO" id="GO:0046872">
    <property type="term" value="F:metal ion binding"/>
    <property type="evidence" value="ECO:0007669"/>
    <property type="project" value="InterPro"/>
</dbReference>
<dbReference type="PANTHER" id="PTHR43633:SF1">
    <property type="entry name" value="ALCOHOL DEHYDROGENASE YQHD"/>
    <property type="match status" value="1"/>
</dbReference>
<gene>
    <name evidence="4" type="ORF">SAMN02745190_01424</name>
</gene>
<evidence type="ECO:0000259" key="3">
    <source>
        <dbReference type="Pfam" id="PF25137"/>
    </source>
</evidence>
<keyword evidence="5" id="KW-1185">Reference proteome</keyword>
<feature type="domain" description="Alcohol dehydrogenase iron-type/glycerol dehydrogenase GldA" evidence="2">
    <location>
        <begin position="9"/>
        <end position="179"/>
    </location>
</feature>
<keyword evidence="1" id="KW-0560">Oxidoreductase</keyword>
<dbReference type="OrthoDB" id="1623957at2"/>
<dbReference type="SUPFAM" id="SSF56796">
    <property type="entry name" value="Dehydroquinate synthase-like"/>
    <property type="match status" value="1"/>
</dbReference>
<dbReference type="InterPro" id="IPR001670">
    <property type="entry name" value="ADH_Fe/GldA"/>
</dbReference>
<dbReference type="GO" id="GO:1990002">
    <property type="term" value="F:methylglyoxal reductase (NADPH) (acetol producing) activity"/>
    <property type="evidence" value="ECO:0007669"/>
    <property type="project" value="TreeGrafter"/>
</dbReference>
<evidence type="ECO:0000313" key="5">
    <source>
        <dbReference type="Proteomes" id="UP000184404"/>
    </source>
</evidence>
<dbReference type="EMBL" id="FQUG01000005">
    <property type="protein sequence ID" value="SHE90789.1"/>
    <property type="molecule type" value="Genomic_DNA"/>
</dbReference>
<evidence type="ECO:0000259" key="2">
    <source>
        <dbReference type="Pfam" id="PF00465"/>
    </source>
</evidence>
<feature type="domain" description="Fe-containing alcohol dehydrogenase-like C-terminal" evidence="3">
    <location>
        <begin position="194"/>
        <end position="391"/>
    </location>
</feature>